<organism evidence="1 2">
    <name type="scientific">Imbroritus primus</name>
    <dbReference type="NCBI Taxonomy" id="3058603"/>
    <lineage>
        <taxon>Bacteria</taxon>
        <taxon>Pseudomonadati</taxon>
        <taxon>Pseudomonadota</taxon>
        <taxon>Betaproteobacteria</taxon>
        <taxon>Burkholderiales</taxon>
        <taxon>Burkholderiaceae</taxon>
        <taxon>Imbroritus</taxon>
    </lineage>
</organism>
<sequence>MSFTKRAWLPAALPGLLTGIAAGPAAAADMNVKVEIPRLNVAEYHRPYVAIWVERPDQSVAANLAVWYDIKLKDNEGTKWLKDMRQWWRKSGREQQMPLDGVSGATRPVGEHSLSFSDGKAPLGKLPAGKYQLVVEAAREVGGRELVKVPFEWPPKSAQNQKVKGEHELGTITLDLKP</sequence>
<proteinExistence type="predicted"/>
<dbReference type="EMBL" id="AKCV02000014">
    <property type="protein sequence ID" value="TMS59049.1"/>
    <property type="molecule type" value="Genomic_DNA"/>
</dbReference>
<protein>
    <submittedName>
        <fullName evidence="1">DUF2271 domain-containing protein</fullName>
    </submittedName>
</protein>
<gene>
    <name evidence="1" type="ORF">MW7_004615</name>
</gene>
<dbReference type="Proteomes" id="UP000004277">
    <property type="component" value="Unassembled WGS sequence"/>
</dbReference>
<accession>A0ACD3SS75</accession>
<comment type="caution">
    <text evidence="1">The sequence shown here is derived from an EMBL/GenBank/DDBJ whole genome shotgun (WGS) entry which is preliminary data.</text>
</comment>
<evidence type="ECO:0000313" key="2">
    <source>
        <dbReference type="Proteomes" id="UP000004277"/>
    </source>
</evidence>
<evidence type="ECO:0000313" key="1">
    <source>
        <dbReference type="EMBL" id="TMS59049.1"/>
    </source>
</evidence>
<name>A0ACD3SS75_9BURK</name>
<keyword evidence="2" id="KW-1185">Reference proteome</keyword>
<reference evidence="1" key="1">
    <citation type="submission" date="2019-05" db="EMBL/GenBank/DDBJ databases">
        <title>Revised genome assembly of Burkholderiaceae (previously Ralstonia) sp. PBA.</title>
        <authorList>
            <person name="Gan H.M."/>
        </authorList>
    </citation>
    <scope>NUCLEOTIDE SEQUENCE</scope>
    <source>
        <strain evidence="1">PBA</strain>
    </source>
</reference>